<dbReference type="Proteomes" id="UP000254720">
    <property type="component" value="Unassembled WGS sequence"/>
</dbReference>
<sequence length="163" mass="18500">MAKPPLINWLDLLPPSVFRIGMNLWPPFLGSGIKVASISPDFREVKVVLKLRRYNKNNVGVHFGGSMFAMTDPFFMIMLMKNLGGKYIVWDKAAAIEFKKPGRGTLYASFTFTEDEIQHIRSKADQHSRYIFDKAVDILNDQGENVATVLKTLYVKNKETTSP</sequence>
<reference evidence="1 2" key="1">
    <citation type="submission" date="2018-07" db="EMBL/GenBank/DDBJ databases">
        <title>Genomic Encyclopedia of Type Strains, Phase IV (KMG-IV): sequencing the most valuable type-strain genomes for metagenomic binning, comparative biology and taxonomic classification.</title>
        <authorList>
            <person name="Goeker M."/>
        </authorList>
    </citation>
    <scope>NUCLEOTIDE SEQUENCE [LARGE SCALE GENOMIC DNA]</scope>
    <source>
        <strain evidence="1 2">DSM 16500</strain>
    </source>
</reference>
<name>A0A370FYG7_9COXI</name>
<dbReference type="EMBL" id="QQAX01000051">
    <property type="protein sequence ID" value="RDI36677.1"/>
    <property type="molecule type" value="Genomic_DNA"/>
</dbReference>
<organism evidence="1 2">
    <name type="scientific">Aquicella lusitana</name>
    <dbReference type="NCBI Taxonomy" id="254246"/>
    <lineage>
        <taxon>Bacteria</taxon>
        <taxon>Pseudomonadati</taxon>
        <taxon>Pseudomonadota</taxon>
        <taxon>Gammaproteobacteria</taxon>
        <taxon>Legionellales</taxon>
        <taxon>Coxiellaceae</taxon>
        <taxon>Aquicella</taxon>
    </lineage>
</organism>
<comment type="caution">
    <text evidence="1">The sequence shown here is derived from an EMBL/GenBank/DDBJ whole genome shotgun (WGS) entry which is preliminary data.</text>
</comment>
<dbReference type="SUPFAM" id="SSF54637">
    <property type="entry name" value="Thioesterase/thiol ester dehydrase-isomerase"/>
    <property type="match status" value="1"/>
</dbReference>
<dbReference type="AlphaFoldDB" id="A0A370FYG7"/>
<dbReference type="InterPro" id="IPR029069">
    <property type="entry name" value="HotDog_dom_sf"/>
</dbReference>
<evidence type="ECO:0000313" key="2">
    <source>
        <dbReference type="Proteomes" id="UP000254720"/>
    </source>
</evidence>
<dbReference type="InterPro" id="IPR027961">
    <property type="entry name" value="DUF4442"/>
</dbReference>
<proteinExistence type="predicted"/>
<evidence type="ECO:0000313" key="1">
    <source>
        <dbReference type="EMBL" id="RDI36677.1"/>
    </source>
</evidence>
<dbReference type="Gene3D" id="3.10.129.10">
    <property type="entry name" value="Hotdog Thioesterase"/>
    <property type="match status" value="1"/>
</dbReference>
<keyword evidence="2" id="KW-1185">Reference proteome</keyword>
<dbReference type="RefSeq" id="WP_232058611.1">
    <property type="nucleotide sequence ID" value="NZ_LR699114.1"/>
</dbReference>
<dbReference type="Pfam" id="PF14539">
    <property type="entry name" value="DUF4442"/>
    <property type="match status" value="1"/>
</dbReference>
<gene>
    <name evidence="1" type="ORF">C8D86_1514</name>
</gene>
<protein>
    <submittedName>
        <fullName evidence="1">Acyl-coenzyme A thioesterase PaaI-like protein</fullName>
    </submittedName>
</protein>
<accession>A0A370FYG7</accession>